<dbReference type="Gene3D" id="2.60.40.1170">
    <property type="entry name" value="Mu homology domain, subdomain B"/>
    <property type="match status" value="2"/>
</dbReference>
<sequence length="440" mass="47685">MPLPSIPGLIILDSLGKPIIQTTFRTSAPAFPILHIGAFNDAVAKSLSTGEEVENVLYVPGSLSAGAAGSALCWVQRGDLRFLCPVSEDVDPLFVFTFLNTFLTILKDYIGDISASRVRENFDLVYQLLEEMLDSGHPLTTEPNALRDIVLPPSLLNKLLSVTGASGLPGSTAAMPFASPIPWRRHGVRYNNNEVYFDIVEELEAIVGRNGAVLIGEVWGQVRCQCRLSGTPDLLLTFSQPRLMSDPSFHPCVRYSKWARDKSLSFVPPDGSFTLLTYTVPPPPLAPHQVPLQLRPHIVIGSGTGSFEIGLVSRAGKVLEEVKVIWNLGDEATGVQASMSGGGAPVNEKERGSWGFDPLTKSLEWTIPILPASASLTLKGTFSSADPHPRTSPAIQITYTMPSSPISGLKVDSLKLVGNDAYKPFKGVRGSGRARIEWRW</sequence>
<dbReference type="Proteomes" id="UP000076842">
    <property type="component" value="Unassembled WGS sequence"/>
</dbReference>
<dbReference type="PROSITE" id="PS51072">
    <property type="entry name" value="MHD"/>
    <property type="match status" value="1"/>
</dbReference>
<dbReference type="OrthoDB" id="870at2759"/>
<dbReference type="AlphaFoldDB" id="A0A165EBX6"/>
<reference evidence="7 8" key="1">
    <citation type="journal article" date="2016" name="Mol. Biol. Evol.">
        <title>Comparative Genomics of Early-Diverging Mushroom-Forming Fungi Provides Insights into the Origins of Lignocellulose Decay Capabilities.</title>
        <authorList>
            <person name="Nagy L.G."/>
            <person name="Riley R."/>
            <person name="Tritt A."/>
            <person name="Adam C."/>
            <person name="Daum C."/>
            <person name="Floudas D."/>
            <person name="Sun H."/>
            <person name="Yadav J.S."/>
            <person name="Pangilinan J."/>
            <person name="Larsson K.H."/>
            <person name="Matsuura K."/>
            <person name="Barry K."/>
            <person name="Labutti K."/>
            <person name="Kuo R."/>
            <person name="Ohm R.A."/>
            <person name="Bhattacharya S.S."/>
            <person name="Shirouzu T."/>
            <person name="Yoshinaga Y."/>
            <person name="Martin F.M."/>
            <person name="Grigoriev I.V."/>
            <person name="Hibbett D.S."/>
        </authorList>
    </citation>
    <scope>NUCLEOTIDE SEQUENCE [LARGE SCALE GENOMIC DNA]</scope>
    <source>
        <strain evidence="7 8">HHB12733</strain>
    </source>
</reference>
<dbReference type="STRING" id="1353952.A0A165EBX6"/>
<dbReference type="CDD" id="cd14837">
    <property type="entry name" value="AP3_Mu_N"/>
    <property type="match status" value="1"/>
</dbReference>
<dbReference type="InterPro" id="IPR050431">
    <property type="entry name" value="Adaptor_comp_med_subunit"/>
</dbReference>
<dbReference type="InterPro" id="IPR028565">
    <property type="entry name" value="MHD"/>
</dbReference>
<dbReference type="InterPro" id="IPR011012">
    <property type="entry name" value="Longin-like_dom_sf"/>
</dbReference>
<organism evidence="7 8">
    <name type="scientific">Calocera cornea HHB12733</name>
    <dbReference type="NCBI Taxonomy" id="1353952"/>
    <lineage>
        <taxon>Eukaryota</taxon>
        <taxon>Fungi</taxon>
        <taxon>Dikarya</taxon>
        <taxon>Basidiomycota</taxon>
        <taxon>Agaricomycotina</taxon>
        <taxon>Dacrymycetes</taxon>
        <taxon>Dacrymycetales</taxon>
        <taxon>Dacrymycetaceae</taxon>
        <taxon>Calocera</taxon>
    </lineage>
</organism>
<name>A0A165EBX6_9BASI</name>
<keyword evidence="2 5" id="KW-0813">Transport</keyword>
<proteinExistence type="inferred from homology"/>
<evidence type="ECO:0000256" key="3">
    <source>
        <dbReference type="ARBA" id="ARBA00022927"/>
    </source>
</evidence>
<dbReference type="GO" id="GO:0016192">
    <property type="term" value="P:vesicle-mediated transport"/>
    <property type="evidence" value="ECO:0007669"/>
    <property type="project" value="InterPro"/>
</dbReference>
<evidence type="ECO:0000256" key="5">
    <source>
        <dbReference type="PIRNR" id="PIRNR005992"/>
    </source>
</evidence>
<protein>
    <submittedName>
        <fullName evidence="7">Clathrin adaptor, mu subunit</fullName>
    </submittedName>
</protein>
<dbReference type="Pfam" id="PF01217">
    <property type="entry name" value="Clat_adaptor_s"/>
    <property type="match status" value="1"/>
</dbReference>
<keyword evidence="3 5" id="KW-0653">Protein transport</keyword>
<dbReference type="PRINTS" id="PR00314">
    <property type="entry name" value="CLATHRINADPT"/>
</dbReference>
<keyword evidence="4" id="KW-0472">Membrane</keyword>
<keyword evidence="8" id="KW-1185">Reference proteome</keyword>
<dbReference type="InParanoid" id="A0A165EBX6"/>
<dbReference type="InterPro" id="IPR036168">
    <property type="entry name" value="AP2_Mu_C_sf"/>
</dbReference>
<dbReference type="GO" id="GO:0012505">
    <property type="term" value="C:endomembrane system"/>
    <property type="evidence" value="ECO:0007669"/>
    <property type="project" value="UniProtKB-SubCell"/>
</dbReference>
<gene>
    <name evidence="7" type="ORF">CALCODRAFT_499742</name>
</gene>
<feature type="domain" description="MHD" evidence="6">
    <location>
        <begin position="192"/>
        <end position="440"/>
    </location>
</feature>
<dbReference type="PROSITE" id="PS00990">
    <property type="entry name" value="CLAT_ADAPTOR_M_1"/>
    <property type="match status" value="1"/>
</dbReference>
<dbReference type="CDD" id="cd09252">
    <property type="entry name" value="AP-3_Mu3_Cterm"/>
    <property type="match status" value="1"/>
</dbReference>
<dbReference type="Gene3D" id="3.30.450.60">
    <property type="match status" value="1"/>
</dbReference>
<comment type="subcellular location">
    <subcellularLocation>
        <location evidence="1">Endomembrane system</location>
    </subcellularLocation>
</comment>
<evidence type="ECO:0000313" key="8">
    <source>
        <dbReference type="Proteomes" id="UP000076842"/>
    </source>
</evidence>
<evidence type="ECO:0000256" key="4">
    <source>
        <dbReference type="ARBA" id="ARBA00023136"/>
    </source>
</evidence>
<dbReference type="EMBL" id="KV424012">
    <property type="protein sequence ID" value="KZT54535.1"/>
    <property type="molecule type" value="Genomic_DNA"/>
</dbReference>
<dbReference type="Pfam" id="PF00928">
    <property type="entry name" value="Adap_comp_sub"/>
    <property type="match status" value="1"/>
</dbReference>
<dbReference type="InterPro" id="IPR018240">
    <property type="entry name" value="Clathrin_mu_CS"/>
</dbReference>
<dbReference type="InterPro" id="IPR022775">
    <property type="entry name" value="AP_mu_sigma_su"/>
</dbReference>
<dbReference type="FunCoup" id="A0A165EBX6">
    <property type="interactions" value="13"/>
</dbReference>
<dbReference type="PANTHER" id="PTHR10529">
    <property type="entry name" value="AP COMPLEX SUBUNIT MU"/>
    <property type="match status" value="1"/>
</dbReference>
<dbReference type="GO" id="GO:0006886">
    <property type="term" value="P:intracellular protein transport"/>
    <property type="evidence" value="ECO:0007669"/>
    <property type="project" value="UniProtKB-UniRule"/>
</dbReference>
<dbReference type="InterPro" id="IPR001392">
    <property type="entry name" value="Clathrin_mu"/>
</dbReference>
<evidence type="ECO:0000256" key="2">
    <source>
        <dbReference type="ARBA" id="ARBA00022448"/>
    </source>
</evidence>
<evidence type="ECO:0000256" key="1">
    <source>
        <dbReference type="ARBA" id="ARBA00004308"/>
    </source>
</evidence>
<dbReference type="SUPFAM" id="SSF64356">
    <property type="entry name" value="SNARE-like"/>
    <property type="match status" value="1"/>
</dbReference>
<evidence type="ECO:0000313" key="7">
    <source>
        <dbReference type="EMBL" id="KZT54535.1"/>
    </source>
</evidence>
<dbReference type="SUPFAM" id="SSF49447">
    <property type="entry name" value="Second domain of Mu2 adaptin subunit (ap50) of ap2 adaptor"/>
    <property type="match status" value="1"/>
</dbReference>
<comment type="similarity">
    <text evidence="5">Belongs to the adaptor complexes medium subunit family.</text>
</comment>
<dbReference type="PIRSF" id="PIRSF005992">
    <property type="entry name" value="Clathrin_mu"/>
    <property type="match status" value="1"/>
</dbReference>
<accession>A0A165EBX6</accession>
<dbReference type="GO" id="GO:0030131">
    <property type="term" value="C:clathrin adaptor complex"/>
    <property type="evidence" value="ECO:0007669"/>
    <property type="project" value="UniProtKB-UniRule"/>
</dbReference>
<evidence type="ECO:0000259" key="6">
    <source>
        <dbReference type="PROSITE" id="PS51072"/>
    </source>
</evidence>